<dbReference type="GO" id="GO:0003824">
    <property type="term" value="F:catalytic activity"/>
    <property type="evidence" value="ECO:0007669"/>
    <property type="project" value="InterPro"/>
</dbReference>
<dbReference type="Proteomes" id="UP000183900">
    <property type="component" value="Unassembled WGS sequence"/>
</dbReference>
<accession>A0A0K6IB62</accession>
<sequence>MDMMLDTRQTLETAIRTRAGEDPAFRTMLLTDANTLLEEVFGSQGIPGLQIRIIEEKPGEVVLVLPAIPSEARDELSAQDLDKVSGGMPSQAEIMAFLNSPARQAAFEALVSHINNAVFGRSPVIGNMR</sequence>
<proteinExistence type="predicted"/>
<evidence type="ECO:0000313" key="2">
    <source>
        <dbReference type="Proteomes" id="UP000183900"/>
    </source>
</evidence>
<reference evidence="2" key="1">
    <citation type="submission" date="2015-08" db="EMBL/GenBank/DDBJ databases">
        <authorList>
            <person name="Varghese N."/>
        </authorList>
    </citation>
    <scope>NUCLEOTIDE SEQUENCE [LARGE SCALE GENOMIC DNA]</scope>
    <source>
        <strain evidence="2">DSM 23407</strain>
    </source>
</reference>
<dbReference type="RefSeq" id="WP_141659005.1">
    <property type="nucleotide sequence ID" value="NZ_CYHE01000017.1"/>
</dbReference>
<dbReference type="AlphaFoldDB" id="A0A0K6IB62"/>
<dbReference type="SUPFAM" id="SSF56209">
    <property type="entry name" value="Nitrile hydratase alpha chain"/>
    <property type="match status" value="1"/>
</dbReference>
<keyword evidence="2" id="KW-1185">Reference proteome</keyword>
<evidence type="ECO:0000313" key="1">
    <source>
        <dbReference type="EMBL" id="CUB00268.1"/>
    </source>
</evidence>
<dbReference type="InterPro" id="IPR036648">
    <property type="entry name" value="CN_Hdrase_a/SCN_Hdrase_g_sf"/>
</dbReference>
<name>A0A0K6IB62_9HYPH</name>
<dbReference type="GO" id="GO:0046914">
    <property type="term" value="F:transition metal ion binding"/>
    <property type="evidence" value="ECO:0007669"/>
    <property type="project" value="InterPro"/>
</dbReference>
<dbReference type="Gene3D" id="3.90.330.10">
    <property type="entry name" value="Nitrile hydratase alpha /Thiocyanate hydrolase gamma"/>
    <property type="match status" value="1"/>
</dbReference>
<gene>
    <name evidence="1" type="ORF">Ga0061067_11742</name>
</gene>
<protein>
    <recommendedName>
        <fullName evidence="3">NHLP leader peptide domain</fullName>
    </recommendedName>
</protein>
<dbReference type="EMBL" id="CYHE01000017">
    <property type="protein sequence ID" value="CUB00268.1"/>
    <property type="molecule type" value="Genomic_DNA"/>
</dbReference>
<evidence type="ECO:0008006" key="3">
    <source>
        <dbReference type="Google" id="ProtNLM"/>
    </source>
</evidence>
<dbReference type="OrthoDB" id="528553at2"/>
<organism evidence="1 2">
    <name type="scientific">Pannonibacter indicus</name>
    <dbReference type="NCBI Taxonomy" id="466044"/>
    <lineage>
        <taxon>Bacteria</taxon>
        <taxon>Pseudomonadati</taxon>
        <taxon>Pseudomonadota</taxon>
        <taxon>Alphaproteobacteria</taxon>
        <taxon>Hyphomicrobiales</taxon>
        <taxon>Stappiaceae</taxon>
        <taxon>Pannonibacter</taxon>
    </lineage>
</organism>